<evidence type="ECO:0000256" key="1">
    <source>
        <dbReference type="ARBA" id="ARBA00004240"/>
    </source>
</evidence>
<dbReference type="GO" id="GO:0016740">
    <property type="term" value="F:transferase activity"/>
    <property type="evidence" value="ECO:0007669"/>
    <property type="project" value="UniProtKB-KW"/>
</dbReference>
<dbReference type="InterPro" id="IPR039042">
    <property type="entry name" value="Alg13-like"/>
</dbReference>
<dbReference type="Proteomes" id="UP000658514">
    <property type="component" value="Unassembled WGS sequence"/>
</dbReference>
<dbReference type="Pfam" id="PF04101">
    <property type="entry name" value="Glyco_tran_28_C"/>
    <property type="match status" value="1"/>
</dbReference>
<organism evidence="7 8">
    <name type="scientific">Calothrix parietina FACHB-288</name>
    <dbReference type="NCBI Taxonomy" id="2692896"/>
    <lineage>
        <taxon>Bacteria</taxon>
        <taxon>Bacillati</taxon>
        <taxon>Cyanobacteriota</taxon>
        <taxon>Cyanophyceae</taxon>
        <taxon>Nostocales</taxon>
        <taxon>Calotrichaceae</taxon>
        <taxon>Calothrix</taxon>
    </lineage>
</organism>
<keyword evidence="5" id="KW-0256">Endoplasmic reticulum</keyword>
<comment type="caution">
    <text evidence="7">The sequence shown here is derived from an EMBL/GenBank/DDBJ whole genome shotgun (WGS) entry which is preliminary data.</text>
</comment>
<evidence type="ECO:0000256" key="4">
    <source>
        <dbReference type="ARBA" id="ARBA00022679"/>
    </source>
</evidence>
<accession>A0ABR8AJ72</accession>
<comment type="subcellular location">
    <subcellularLocation>
        <location evidence="1">Endoplasmic reticulum</location>
    </subcellularLocation>
</comment>
<sequence>MIFVTVGSEQYPFNRLMSWIEVLLQTQLIDEEVVVQYGSSNAVLPAGARVYRFVKEEQFQELIQQARIVIAHCGEGTLLLLDSLDKPYILVPRSQRFGEHVDDHQVELALALSQLNVPIAWSPADLVRFIEAPEQISIADVSTASAIALCNSLQARFGESFPELSVGVSKL</sequence>
<dbReference type="Gene3D" id="3.40.50.2000">
    <property type="entry name" value="Glycogen Phosphorylase B"/>
    <property type="match status" value="1"/>
</dbReference>
<keyword evidence="8" id="KW-1185">Reference proteome</keyword>
<proteinExistence type="inferred from homology"/>
<evidence type="ECO:0000256" key="2">
    <source>
        <dbReference type="ARBA" id="ARBA00006962"/>
    </source>
</evidence>
<dbReference type="EMBL" id="JACJQH010000075">
    <property type="protein sequence ID" value="MBD2200067.1"/>
    <property type="molecule type" value="Genomic_DNA"/>
</dbReference>
<reference evidence="7 8" key="1">
    <citation type="journal article" date="2020" name="ISME J.">
        <title>Comparative genomics reveals insights into cyanobacterial evolution and habitat adaptation.</title>
        <authorList>
            <person name="Chen M.Y."/>
            <person name="Teng W.K."/>
            <person name="Zhao L."/>
            <person name="Hu C.X."/>
            <person name="Zhou Y.K."/>
            <person name="Han B.P."/>
            <person name="Song L.R."/>
            <person name="Shu W.S."/>
        </authorList>
    </citation>
    <scope>NUCLEOTIDE SEQUENCE [LARGE SCALE GENOMIC DNA]</scope>
    <source>
        <strain evidence="7 8">FACHB-288</strain>
    </source>
</reference>
<evidence type="ECO:0000313" key="7">
    <source>
        <dbReference type="EMBL" id="MBD2200067.1"/>
    </source>
</evidence>
<keyword evidence="3" id="KW-0328">Glycosyltransferase</keyword>
<evidence type="ECO:0000256" key="5">
    <source>
        <dbReference type="ARBA" id="ARBA00022824"/>
    </source>
</evidence>
<dbReference type="SUPFAM" id="SSF53756">
    <property type="entry name" value="UDP-Glycosyltransferase/glycogen phosphorylase"/>
    <property type="match status" value="1"/>
</dbReference>
<keyword evidence="4 7" id="KW-0808">Transferase</keyword>
<dbReference type="PANTHER" id="PTHR12867">
    <property type="entry name" value="GLYCOSYL TRANSFERASE-RELATED"/>
    <property type="match status" value="1"/>
</dbReference>
<evidence type="ECO:0000259" key="6">
    <source>
        <dbReference type="Pfam" id="PF04101"/>
    </source>
</evidence>
<gene>
    <name evidence="7" type="ORF">H6G24_32145</name>
</gene>
<feature type="domain" description="Glycosyl transferase family 28 C-terminal" evidence="6">
    <location>
        <begin position="1"/>
        <end position="120"/>
    </location>
</feature>
<dbReference type="PANTHER" id="PTHR12867:SF6">
    <property type="entry name" value="N-ACETYLGLUCOSAMINYLDIPHOSPHODOLICHOL N-ACETYLGLUCOSAMINYLTRANSFERASE"/>
    <property type="match status" value="1"/>
</dbReference>
<dbReference type="InterPro" id="IPR007235">
    <property type="entry name" value="Glyco_trans_28_C"/>
</dbReference>
<name>A0ABR8AJ72_9CYAN</name>
<protein>
    <submittedName>
        <fullName evidence="7">Glucosyl transferase</fullName>
    </submittedName>
</protein>
<dbReference type="RefSeq" id="WP_190550516.1">
    <property type="nucleotide sequence ID" value="NZ_CAWPNO010000112.1"/>
</dbReference>
<evidence type="ECO:0000256" key="3">
    <source>
        <dbReference type="ARBA" id="ARBA00022676"/>
    </source>
</evidence>
<comment type="similarity">
    <text evidence="2">Belongs to the glycosyltransferase 28 family.</text>
</comment>
<evidence type="ECO:0000313" key="8">
    <source>
        <dbReference type="Proteomes" id="UP000658514"/>
    </source>
</evidence>